<feature type="non-terminal residue" evidence="1">
    <location>
        <position position="88"/>
    </location>
</feature>
<proteinExistence type="predicted"/>
<reference evidence="1" key="1">
    <citation type="submission" date="2008-12" db="EMBL/GenBank/DDBJ databases">
        <authorList>
            <person name="Chen Y.-M."/>
            <person name="Chen T.-L."/>
            <person name="Lee C.-M."/>
            <person name="Lee Y.-M."/>
            <person name="Chen C.-Y."/>
            <person name="Lin H.-J."/>
        </authorList>
    </citation>
    <scope>NUCLEOTIDE SEQUENCE</scope>
    <source>
        <strain evidence="1">D291</strain>
    </source>
</reference>
<dbReference type="EMBL" id="FJ515122">
    <property type="protein sequence ID" value="ACT37175.1"/>
    <property type="molecule type" value="Genomic_RNA"/>
</dbReference>
<accession>D1G2F2</accession>
<name>D1G2F2_9HEPC</name>
<evidence type="ECO:0000313" key="1">
    <source>
        <dbReference type="EMBL" id="ACT37175.1"/>
    </source>
</evidence>
<sequence>ESPDEEVRCLCIFITAEQQSRVGCRRRNTNSERFYFMKRLLPIHTFPGRRAGFWPVPRYPLSLNKNQGLGWGGWLPSPLGSNWIWGPT</sequence>
<reference evidence="1" key="2">
    <citation type="journal article" date="2009" name="J. Med. Virol.">
        <title>Molecular epidemiology of HCV genotypes among injection drug users in Taiwan: Full-length sequences of two new subtype 6w strains and a recombinant form_2b6w.</title>
        <authorList>
            <person name="Lee Y.M."/>
            <person name="Lin H.J."/>
            <person name="Chen Y.J."/>
            <person name="Lee C.M."/>
            <person name="Wang S.F."/>
            <person name="Chang K.Y."/>
            <person name="Chen T.L."/>
            <person name="Liu H.F."/>
            <person name="Chen Y.M."/>
        </authorList>
    </citation>
    <scope>NUCLEOTIDE SEQUENCE</scope>
    <source>
        <strain evidence="1">D291</strain>
    </source>
</reference>
<organism evidence="1">
    <name type="scientific">Hepacivirus hominis</name>
    <dbReference type="NCBI Taxonomy" id="3052230"/>
    <lineage>
        <taxon>Viruses</taxon>
        <taxon>Riboviria</taxon>
        <taxon>Orthornavirae</taxon>
        <taxon>Kitrinoviricota</taxon>
        <taxon>Flasuviricetes</taxon>
        <taxon>Amarillovirales</taxon>
        <taxon>Flaviviridae</taxon>
        <taxon>Hepacivirus</taxon>
    </lineage>
</organism>
<feature type="non-terminal residue" evidence="1">
    <location>
        <position position="1"/>
    </location>
</feature>
<protein>
    <submittedName>
        <fullName evidence="1">Polyprotein</fullName>
    </submittedName>
</protein>